<gene>
    <name evidence="1" type="ORF">LCGC14_2809000</name>
</gene>
<organism evidence="1">
    <name type="scientific">marine sediment metagenome</name>
    <dbReference type="NCBI Taxonomy" id="412755"/>
    <lineage>
        <taxon>unclassified sequences</taxon>
        <taxon>metagenomes</taxon>
        <taxon>ecological metagenomes</taxon>
    </lineage>
</organism>
<evidence type="ECO:0000313" key="1">
    <source>
        <dbReference type="EMBL" id="KKK81873.1"/>
    </source>
</evidence>
<reference evidence="1" key="1">
    <citation type="journal article" date="2015" name="Nature">
        <title>Complex archaea that bridge the gap between prokaryotes and eukaryotes.</title>
        <authorList>
            <person name="Spang A."/>
            <person name="Saw J.H."/>
            <person name="Jorgensen S.L."/>
            <person name="Zaremba-Niedzwiedzka K."/>
            <person name="Martijn J."/>
            <person name="Lind A.E."/>
            <person name="van Eijk R."/>
            <person name="Schleper C."/>
            <person name="Guy L."/>
            <person name="Ettema T.J."/>
        </authorList>
    </citation>
    <scope>NUCLEOTIDE SEQUENCE</scope>
</reference>
<dbReference type="EMBL" id="LAZR01052928">
    <property type="protein sequence ID" value="KKK81873.1"/>
    <property type="molecule type" value="Genomic_DNA"/>
</dbReference>
<sequence>MTEKDESFIIQMSTAEFAIDEHNHEDDNQDFEV</sequence>
<protein>
    <submittedName>
        <fullName evidence="1">Uncharacterized protein</fullName>
    </submittedName>
</protein>
<name>A0A0F8YKG8_9ZZZZ</name>
<comment type="caution">
    <text evidence="1">The sequence shown here is derived from an EMBL/GenBank/DDBJ whole genome shotgun (WGS) entry which is preliminary data.</text>
</comment>
<feature type="non-terminal residue" evidence="1">
    <location>
        <position position="33"/>
    </location>
</feature>
<accession>A0A0F8YKG8</accession>
<dbReference type="AlphaFoldDB" id="A0A0F8YKG8"/>
<proteinExistence type="predicted"/>